<gene>
    <name evidence="3" type="ORF">FRACYDRAFT_271818</name>
</gene>
<name>A0A1E7EQZ0_9STRA</name>
<sequence length="147" mass="15726">MNSKMNTVIIAALFLVFTSSMMQMNGVEAAKNNSNNRKLRGAESNKVHGKIPNRRNNRRELVGAGANGCQLKIDDVEIGGSCGDQLAGTNLAKGCFYNSQGSLVSSNTFNNSDLTYKNGKTGKADSSPPPPDSTKCVCEKSIWTSCE</sequence>
<organism evidence="3 4">
    <name type="scientific">Fragilariopsis cylindrus CCMP1102</name>
    <dbReference type="NCBI Taxonomy" id="635003"/>
    <lineage>
        <taxon>Eukaryota</taxon>
        <taxon>Sar</taxon>
        <taxon>Stramenopiles</taxon>
        <taxon>Ochrophyta</taxon>
        <taxon>Bacillariophyta</taxon>
        <taxon>Bacillariophyceae</taxon>
        <taxon>Bacillariophycidae</taxon>
        <taxon>Bacillariales</taxon>
        <taxon>Bacillariaceae</taxon>
        <taxon>Fragilariopsis</taxon>
    </lineage>
</organism>
<protein>
    <recommendedName>
        <fullName evidence="5">Pectate lyase</fullName>
    </recommendedName>
</protein>
<feature type="region of interest" description="Disordered" evidence="1">
    <location>
        <begin position="32"/>
        <end position="55"/>
    </location>
</feature>
<feature type="chain" id="PRO_5009192142" description="Pectate lyase" evidence="2">
    <location>
        <begin position="30"/>
        <end position="147"/>
    </location>
</feature>
<reference evidence="3 4" key="1">
    <citation type="submission" date="2016-09" db="EMBL/GenBank/DDBJ databases">
        <title>Extensive genetic diversity and differential bi-allelic expression allows diatom success in the polar Southern Ocean.</title>
        <authorList>
            <consortium name="DOE Joint Genome Institute"/>
            <person name="Mock T."/>
            <person name="Otillar R.P."/>
            <person name="Strauss J."/>
            <person name="Dupont C."/>
            <person name="Frickenhaus S."/>
            <person name="Maumus F."/>
            <person name="Mcmullan M."/>
            <person name="Sanges R."/>
            <person name="Schmutz J."/>
            <person name="Toseland A."/>
            <person name="Valas R."/>
            <person name="Veluchamy A."/>
            <person name="Ward B.J."/>
            <person name="Allen A."/>
            <person name="Barry K."/>
            <person name="Falciatore A."/>
            <person name="Ferrante M."/>
            <person name="Fortunato A.E."/>
            <person name="Gloeckner G."/>
            <person name="Gruber A."/>
            <person name="Hipkin R."/>
            <person name="Janech M."/>
            <person name="Kroth P."/>
            <person name="Leese F."/>
            <person name="Lindquist E."/>
            <person name="Lyon B.R."/>
            <person name="Martin J."/>
            <person name="Mayer C."/>
            <person name="Parker M."/>
            <person name="Quesneville H."/>
            <person name="Raymond J."/>
            <person name="Uhlig C."/>
            <person name="Valentin K.U."/>
            <person name="Worden A.Z."/>
            <person name="Armbrust E.V."/>
            <person name="Bowler C."/>
            <person name="Green B."/>
            <person name="Moulton V."/>
            <person name="Van Oosterhout C."/>
            <person name="Grigoriev I."/>
        </authorList>
    </citation>
    <scope>NUCLEOTIDE SEQUENCE [LARGE SCALE GENOMIC DNA]</scope>
    <source>
        <strain evidence="3 4">CCMP1102</strain>
    </source>
</reference>
<evidence type="ECO:0000313" key="3">
    <source>
        <dbReference type="EMBL" id="OEU07973.1"/>
    </source>
</evidence>
<evidence type="ECO:0008006" key="5">
    <source>
        <dbReference type="Google" id="ProtNLM"/>
    </source>
</evidence>
<evidence type="ECO:0000313" key="4">
    <source>
        <dbReference type="Proteomes" id="UP000095751"/>
    </source>
</evidence>
<evidence type="ECO:0000256" key="1">
    <source>
        <dbReference type="SAM" id="MobiDB-lite"/>
    </source>
</evidence>
<dbReference type="InParanoid" id="A0A1E7EQZ0"/>
<dbReference type="EMBL" id="KV784382">
    <property type="protein sequence ID" value="OEU07973.1"/>
    <property type="molecule type" value="Genomic_DNA"/>
</dbReference>
<keyword evidence="2" id="KW-0732">Signal</keyword>
<feature type="signal peptide" evidence="2">
    <location>
        <begin position="1"/>
        <end position="29"/>
    </location>
</feature>
<dbReference type="Proteomes" id="UP000095751">
    <property type="component" value="Unassembled WGS sequence"/>
</dbReference>
<evidence type="ECO:0000256" key="2">
    <source>
        <dbReference type="SAM" id="SignalP"/>
    </source>
</evidence>
<keyword evidence="4" id="KW-1185">Reference proteome</keyword>
<dbReference type="KEGG" id="fcy:FRACYDRAFT_271818"/>
<accession>A0A1E7EQZ0</accession>
<proteinExistence type="predicted"/>
<dbReference type="AlphaFoldDB" id="A0A1E7EQZ0"/>